<organism evidence="1">
    <name type="scientific">Pararge aegeria</name>
    <name type="common">speckled wood butterfly</name>
    <dbReference type="NCBI Taxonomy" id="116150"/>
    <lineage>
        <taxon>Eukaryota</taxon>
        <taxon>Metazoa</taxon>
        <taxon>Ecdysozoa</taxon>
        <taxon>Arthropoda</taxon>
        <taxon>Hexapoda</taxon>
        <taxon>Insecta</taxon>
        <taxon>Pterygota</taxon>
        <taxon>Neoptera</taxon>
        <taxon>Endopterygota</taxon>
        <taxon>Lepidoptera</taxon>
        <taxon>Glossata</taxon>
        <taxon>Ditrysia</taxon>
        <taxon>Papilionoidea</taxon>
        <taxon>Nymphalidae</taxon>
        <taxon>Satyrinae</taxon>
        <taxon>Satyrini</taxon>
        <taxon>Parargina</taxon>
        <taxon>Pararge</taxon>
    </lineage>
</organism>
<feature type="non-terminal residue" evidence="1">
    <location>
        <position position="70"/>
    </location>
</feature>
<dbReference type="AlphaFoldDB" id="S4PD49"/>
<protein>
    <submittedName>
        <fullName evidence="1">Uncharacterized protein</fullName>
    </submittedName>
</protein>
<evidence type="ECO:0000313" key="1">
    <source>
        <dbReference type="EMBL" id="JAA84910.1"/>
    </source>
</evidence>
<dbReference type="EMBL" id="GAIX01007650">
    <property type="protein sequence ID" value="JAA84910.1"/>
    <property type="molecule type" value="Transcribed_RNA"/>
</dbReference>
<proteinExistence type="predicted"/>
<reference evidence="1" key="1">
    <citation type="journal article" date="2013" name="BMC Genomics">
        <title>Unscrambling butterfly oogenesis.</title>
        <authorList>
            <person name="Carter J.M."/>
            <person name="Baker S.C."/>
            <person name="Pink R."/>
            <person name="Carter D.R."/>
            <person name="Collins A."/>
            <person name="Tomlin J."/>
            <person name="Gibbs M."/>
            <person name="Breuker C.J."/>
        </authorList>
    </citation>
    <scope>NUCLEOTIDE SEQUENCE</scope>
    <source>
        <tissue evidence="1">Ovary</tissue>
    </source>
</reference>
<sequence>MLYLNRWASTAGHKVTRRDFCKPRSCATIVQWLPATLTTSSAQRLRGLNFIQIPLSPLTGVNRSTGAMEL</sequence>
<name>S4PD49_9NEOP</name>
<accession>S4PD49</accession>
<reference evidence="1" key="2">
    <citation type="submission" date="2013-05" db="EMBL/GenBank/DDBJ databases">
        <authorList>
            <person name="Carter J.-M."/>
            <person name="Baker S.C."/>
            <person name="Pink R."/>
            <person name="Carter D.R.F."/>
            <person name="Collins A."/>
            <person name="Tomlin J."/>
            <person name="Gibbs M."/>
            <person name="Breuker C.J."/>
        </authorList>
    </citation>
    <scope>NUCLEOTIDE SEQUENCE</scope>
    <source>
        <tissue evidence="1">Ovary</tissue>
    </source>
</reference>